<dbReference type="InterPro" id="IPR029058">
    <property type="entry name" value="AB_hydrolase_fold"/>
</dbReference>
<name>A0A0D0CAI1_9AGAR</name>
<evidence type="ECO:0000313" key="2">
    <source>
        <dbReference type="Proteomes" id="UP000053593"/>
    </source>
</evidence>
<accession>A0A0D0CAI1</accession>
<dbReference type="HOGENOM" id="CLU_2004178_0_0_1"/>
<keyword evidence="2" id="KW-1185">Reference proteome</keyword>
<reference evidence="1 2" key="1">
    <citation type="submission" date="2014-04" db="EMBL/GenBank/DDBJ databases">
        <title>Evolutionary Origins and Diversification of the Mycorrhizal Mutualists.</title>
        <authorList>
            <consortium name="DOE Joint Genome Institute"/>
            <consortium name="Mycorrhizal Genomics Consortium"/>
            <person name="Kohler A."/>
            <person name="Kuo A."/>
            <person name="Nagy L.G."/>
            <person name="Floudas D."/>
            <person name="Copeland A."/>
            <person name="Barry K.W."/>
            <person name="Cichocki N."/>
            <person name="Veneault-Fourrey C."/>
            <person name="LaButti K."/>
            <person name="Lindquist E.A."/>
            <person name="Lipzen A."/>
            <person name="Lundell T."/>
            <person name="Morin E."/>
            <person name="Murat C."/>
            <person name="Riley R."/>
            <person name="Ohm R."/>
            <person name="Sun H."/>
            <person name="Tunlid A."/>
            <person name="Henrissat B."/>
            <person name="Grigoriev I.V."/>
            <person name="Hibbett D.S."/>
            <person name="Martin F."/>
        </authorList>
    </citation>
    <scope>NUCLEOTIDE SEQUENCE [LARGE SCALE GENOMIC DNA]</scope>
    <source>
        <strain evidence="1 2">FD-317 M1</strain>
    </source>
</reference>
<dbReference type="OrthoDB" id="94039at2759"/>
<gene>
    <name evidence="1" type="ORF">GYMLUDRAFT_251709</name>
</gene>
<dbReference type="EMBL" id="KN834853">
    <property type="protein sequence ID" value="KIK51863.1"/>
    <property type="molecule type" value="Genomic_DNA"/>
</dbReference>
<dbReference type="Proteomes" id="UP000053593">
    <property type="component" value="Unassembled WGS sequence"/>
</dbReference>
<proteinExistence type="predicted"/>
<dbReference type="AlphaFoldDB" id="A0A0D0CAI1"/>
<evidence type="ECO:0000313" key="1">
    <source>
        <dbReference type="EMBL" id="KIK51863.1"/>
    </source>
</evidence>
<sequence length="124" mass="13703">MFKIYVKSGLHSDPQSGEVCSKMHPVYKALANINAKETSEDMYKKLPSLDGRVYIKWVMPDPKKGGGIGGVPKLSTELVKQRPGYTSCINLLDAAHMIPMEKPNEMACKITDTIQVIFGTSARM</sequence>
<dbReference type="Gene3D" id="3.40.50.1820">
    <property type="entry name" value="alpha/beta hydrolase"/>
    <property type="match status" value="1"/>
</dbReference>
<protein>
    <submittedName>
        <fullName evidence="1">Uncharacterized protein</fullName>
    </submittedName>
</protein>
<organism evidence="1 2">
    <name type="scientific">Collybiopsis luxurians FD-317 M1</name>
    <dbReference type="NCBI Taxonomy" id="944289"/>
    <lineage>
        <taxon>Eukaryota</taxon>
        <taxon>Fungi</taxon>
        <taxon>Dikarya</taxon>
        <taxon>Basidiomycota</taxon>
        <taxon>Agaricomycotina</taxon>
        <taxon>Agaricomycetes</taxon>
        <taxon>Agaricomycetidae</taxon>
        <taxon>Agaricales</taxon>
        <taxon>Marasmiineae</taxon>
        <taxon>Omphalotaceae</taxon>
        <taxon>Collybiopsis</taxon>
        <taxon>Collybiopsis luxurians</taxon>
    </lineage>
</organism>